<organism evidence="8 9">
    <name type="scientific">Labilithrix luteola</name>
    <dbReference type="NCBI Taxonomy" id="1391654"/>
    <lineage>
        <taxon>Bacteria</taxon>
        <taxon>Pseudomonadati</taxon>
        <taxon>Myxococcota</taxon>
        <taxon>Polyangia</taxon>
        <taxon>Polyangiales</taxon>
        <taxon>Labilitrichaceae</taxon>
        <taxon>Labilithrix</taxon>
    </lineage>
</organism>
<keyword evidence="5" id="KW-0804">Transcription</keyword>
<keyword evidence="2" id="KW-0805">Transcription regulation</keyword>
<dbReference type="InterPro" id="IPR007627">
    <property type="entry name" value="RNA_pol_sigma70_r2"/>
</dbReference>
<dbReference type="CDD" id="cd06171">
    <property type="entry name" value="Sigma70_r4"/>
    <property type="match status" value="1"/>
</dbReference>
<dbReference type="Proteomes" id="UP000064967">
    <property type="component" value="Chromosome"/>
</dbReference>
<evidence type="ECO:0000259" key="7">
    <source>
        <dbReference type="Pfam" id="PF08281"/>
    </source>
</evidence>
<feature type="domain" description="RNA polymerase sigma-70 region 2" evidence="6">
    <location>
        <begin position="16"/>
        <end position="82"/>
    </location>
</feature>
<name>A0A0K1QA98_9BACT</name>
<dbReference type="Pfam" id="PF04542">
    <property type="entry name" value="Sigma70_r2"/>
    <property type="match status" value="1"/>
</dbReference>
<reference evidence="8 9" key="1">
    <citation type="submission" date="2015-08" db="EMBL/GenBank/DDBJ databases">
        <authorList>
            <person name="Babu N.S."/>
            <person name="Beckwith C.J."/>
            <person name="Beseler K.G."/>
            <person name="Brison A."/>
            <person name="Carone J.V."/>
            <person name="Caskin T.P."/>
            <person name="Diamond M."/>
            <person name="Durham M.E."/>
            <person name="Foxe J.M."/>
            <person name="Go M."/>
            <person name="Henderson B.A."/>
            <person name="Jones I.B."/>
            <person name="McGettigan J.A."/>
            <person name="Micheletti S.J."/>
            <person name="Nasrallah M.E."/>
            <person name="Ortiz D."/>
            <person name="Piller C.R."/>
            <person name="Privatt S.R."/>
            <person name="Schneider S.L."/>
            <person name="Sharp S."/>
            <person name="Smith T.C."/>
            <person name="Stanton J.D."/>
            <person name="Ullery H.E."/>
            <person name="Wilson R.J."/>
            <person name="Serrano M.G."/>
            <person name="Buck G."/>
            <person name="Lee V."/>
            <person name="Wang Y."/>
            <person name="Carvalho R."/>
            <person name="Voegtly L."/>
            <person name="Shi R."/>
            <person name="Duckworth R."/>
            <person name="Johnson A."/>
            <person name="Loviza R."/>
            <person name="Walstead R."/>
            <person name="Shah Z."/>
            <person name="Kiflezghi M."/>
            <person name="Wade K."/>
            <person name="Ball S.L."/>
            <person name="Bradley K.W."/>
            <person name="Asai D.J."/>
            <person name="Bowman C.A."/>
            <person name="Russell D.A."/>
            <person name="Pope W.H."/>
            <person name="Jacobs-Sera D."/>
            <person name="Hendrix R.W."/>
            <person name="Hatfull G.F."/>
        </authorList>
    </citation>
    <scope>NUCLEOTIDE SEQUENCE [LARGE SCALE GENOMIC DNA]</scope>
    <source>
        <strain evidence="8 9">DSM 27648</strain>
    </source>
</reference>
<keyword evidence="4" id="KW-0238">DNA-binding</keyword>
<proteinExistence type="inferred from homology"/>
<evidence type="ECO:0000313" key="9">
    <source>
        <dbReference type="Proteomes" id="UP000064967"/>
    </source>
</evidence>
<dbReference type="GO" id="GO:0016987">
    <property type="term" value="F:sigma factor activity"/>
    <property type="evidence" value="ECO:0007669"/>
    <property type="project" value="UniProtKB-KW"/>
</dbReference>
<dbReference type="SUPFAM" id="SSF88946">
    <property type="entry name" value="Sigma2 domain of RNA polymerase sigma factors"/>
    <property type="match status" value="1"/>
</dbReference>
<evidence type="ECO:0000256" key="1">
    <source>
        <dbReference type="ARBA" id="ARBA00010641"/>
    </source>
</evidence>
<dbReference type="InterPro" id="IPR013324">
    <property type="entry name" value="RNA_pol_sigma_r3/r4-like"/>
</dbReference>
<dbReference type="Pfam" id="PF08281">
    <property type="entry name" value="Sigma70_r4_2"/>
    <property type="match status" value="1"/>
</dbReference>
<gene>
    <name evidence="8" type="ORF">AKJ09_09332</name>
</gene>
<dbReference type="AlphaFoldDB" id="A0A0K1QA98"/>
<dbReference type="EMBL" id="CP012333">
    <property type="protein sequence ID" value="AKV02669.1"/>
    <property type="molecule type" value="Genomic_DNA"/>
</dbReference>
<dbReference type="PANTHER" id="PTHR43133">
    <property type="entry name" value="RNA POLYMERASE ECF-TYPE SIGMA FACTO"/>
    <property type="match status" value="1"/>
</dbReference>
<dbReference type="Gene3D" id="1.10.1740.10">
    <property type="match status" value="1"/>
</dbReference>
<dbReference type="KEGG" id="llu:AKJ09_09332"/>
<evidence type="ECO:0000256" key="3">
    <source>
        <dbReference type="ARBA" id="ARBA00023082"/>
    </source>
</evidence>
<dbReference type="SUPFAM" id="SSF88659">
    <property type="entry name" value="Sigma3 and sigma4 domains of RNA polymerase sigma factors"/>
    <property type="match status" value="1"/>
</dbReference>
<dbReference type="STRING" id="1391654.AKJ09_09332"/>
<dbReference type="InterPro" id="IPR014284">
    <property type="entry name" value="RNA_pol_sigma-70_dom"/>
</dbReference>
<dbReference type="GO" id="GO:0006352">
    <property type="term" value="P:DNA-templated transcription initiation"/>
    <property type="evidence" value="ECO:0007669"/>
    <property type="project" value="InterPro"/>
</dbReference>
<dbReference type="Gene3D" id="1.10.10.10">
    <property type="entry name" value="Winged helix-like DNA-binding domain superfamily/Winged helix DNA-binding domain"/>
    <property type="match status" value="1"/>
</dbReference>
<feature type="domain" description="RNA polymerase sigma factor 70 region 4 type 2" evidence="7">
    <location>
        <begin position="111"/>
        <end position="160"/>
    </location>
</feature>
<keyword evidence="3" id="KW-0731">Sigma factor</keyword>
<evidence type="ECO:0000256" key="4">
    <source>
        <dbReference type="ARBA" id="ARBA00023125"/>
    </source>
</evidence>
<evidence type="ECO:0000256" key="2">
    <source>
        <dbReference type="ARBA" id="ARBA00023015"/>
    </source>
</evidence>
<keyword evidence="9" id="KW-1185">Reference proteome</keyword>
<dbReference type="InterPro" id="IPR013249">
    <property type="entry name" value="RNA_pol_sigma70_r4_t2"/>
</dbReference>
<dbReference type="InterPro" id="IPR013325">
    <property type="entry name" value="RNA_pol_sigma_r2"/>
</dbReference>
<dbReference type="GO" id="GO:0003677">
    <property type="term" value="F:DNA binding"/>
    <property type="evidence" value="ECO:0007669"/>
    <property type="project" value="UniProtKB-KW"/>
</dbReference>
<sequence>MSELDDAALARLAEVFRRDARWVHSILRRFGVDKGEAEDVTQEVFLVLRSRLADVAHGDERKFLFRTAAYLAANARRAARRRPAALQETTREPVSNRNAERELAEHAELALLQEILDAMSDDLRAAFILFEIEEMTVTEIAAILSIPLGTVKSRLLRARQVFEREARRRGVGQDATGASDARKPQ</sequence>
<dbReference type="InterPro" id="IPR036388">
    <property type="entry name" value="WH-like_DNA-bd_sf"/>
</dbReference>
<dbReference type="PANTHER" id="PTHR43133:SF8">
    <property type="entry name" value="RNA POLYMERASE SIGMA FACTOR HI_1459-RELATED"/>
    <property type="match status" value="1"/>
</dbReference>
<accession>A0A0K1QA98</accession>
<comment type="similarity">
    <text evidence="1">Belongs to the sigma-70 factor family. ECF subfamily.</text>
</comment>
<evidence type="ECO:0000259" key="6">
    <source>
        <dbReference type="Pfam" id="PF04542"/>
    </source>
</evidence>
<dbReference type="NCBIfam" id="TIGR02937">
    <property type="entry name" value="sigma70-ECF"/>
    <property type="match status" value="1"/>
</dbReference>
<dbReference type="InterPro" id="IPR039425">
    <property type="entry name" value="RNA_pol_sigma-70-like"/>
</dbReference>
<evidence type="ECO:0000313" key="8">
    <source>
        <dbReference type="EMBL" id="AKV02669.1"/>
    </source>
</evidence>
<evidence type="ECO:0000256" key="5">
    <source>
        <dbReference type="ARBA" id="ARBA00023163"/>
    </source>
</evidence>
<protein>
    <submittedName>
        <fullName evidence="8">RNA polymerase sigma factor RpoE</fullName>
    </submittedName>
</protein>